<proteinExistence type="predicted"/>
<dbReference type="InterPro" id="IPR016181">
    <property type="entry name" value="Acyl_CoA_acyltransferase"/>
</dbReference>
<dbReference type="SUPFAM" id="SSF55729">
    <property type="entry name" value="Acyl-CoA N-acyltransferases (Nat)"/>
    <property type="match status" value="1"/>
</dbReference>
<keyword evidence="3" id="KW-1185">Reference proteome</keyword>
<dbReference type="Proteomes" id="UP001239445">
    <property type="component" value="Unassembled WGS sequence"/>
</dbReference>
<evidence type="ECO:0000313" key="2">
    <source>
        <dbReference type="EMBL" id="KAK1750343.1"/>
    </source>
</evidence>
<gene>
    <name evidence="2" type="ORF">QBC47DRAFT_464855</name>
</gene>
<evidence type="ECO:0000313" key="3">
    <source>
        <dbReference type="Proteomes" id="UP001239445"/>
    </source>
</evidence>
<dbReference type="PANTHER" id="PTHR42791:SF17">
    <property type="entry name" value="ACETYLTRANSFERASE, GNAT FAMILY FAMILY (AFU_ORTHOLOGUE AFUA_8G05690)"/>
    <property type="match status" value="1"/>
</dbReference>
<comment type="caution">
    <text evidence="2">The sequence shown here is derived from an EMBL/GenBank/DDBJ whole genome shotgun (WGS) entry which is preliminary data.</text>
</comment>
<dbReference type="GO" id="GO:0016747">
    <property type="term" value="F:acyltransferase activity, transferring groups other than amino-acyl groups"/>
    <property type="evidence" value="ECO:0007669"/>
    <property type="project" value="InterPro"/>
</dbReference>
<sequence>MVYVILPALVPDIRRVYDSYFAAFKGERMGELMLQVLFPGGTDSEEFRAAHAAGTLSYWHKSDTQYTFKCVDTATGEIVGMALGDILIRGRSEEERKFEGVPWLEGEQRERAEKVLKPLHEMRDQLFGGTPHIYSHVMSVDPVHQGRGAGAVLAKFGLELADRTALPIYFEASPSVVNLYLKLGYEKLKEEIVHKGDVLGLEEDIVVPLMVRMPAAANGMGFYEWREKGYPRFGV</sequence>
<protein>
    <recommendedName>
        <fullName evidence="1">N-acetyltransferase domain-containing protein</fullName>
    </recommendedName>
</protein>
<dbReference type="Pfam" id="PF13673">
    <property type="entry name" value="Acetyltransf_10"/>
    <property type="match status" value="1"/>
</dbReference>
<dbReference type="AlphaFoldDB" id="A0AAJ0F4H4"/>
<dbReference type="InterPro" id="IPR052523">
    <property type="entry name" value="Trichothecene_AcTrans"/>
</dbReference>
<dbReference type="PANTHER" id="PTHR42791">
    <property type="entry name" value="GNAT FAMILY ACETYLTRANSFERASE"/>
    <property type="match status" value="1"/>
</dbReference>
<name>A0AAJ0F4H4_9PEZI</name>
<evidence type="ECO:0000259" key="1">
    <source>
        <dbReference type="Pfam" id="PF13673"/>
    </source>
</evidence>
<dbReference type="InterPro" id="IPR000182">
    <property type="entry name" value="GNAT_dom"/>
</dbReference>
<accession>A0AAJ0F4H4</accession>
<organism evidence="2 3">
    <name type="scientific">Echria macrotheca</name>
    <dbReference type="NCBI Taxonomy" id="438768"/>
    <lineage>
        <taxon>Eukaryota</taxon>
        <taxon>Fungi</taxon>
        <taxon>Dikarya</taxon>
        <taxon>Ascomycota</taxon>
        <taxon>Pezizomycotina</taxon>
        <taxon>Sordariomycetes</taxon>
        <taxon>Sordariomycetidae</taxon>
        <taxon>Sordariales</taxon>
        <taxon>Schizotheciaceae</taxon>
        <taxon>Echria</taxon>
    </lineage>
</organism>
<reference evidence="2" key="1">
    <citation type="submission" date="2023-06" db="EMBL/GenBank/DDBJ databases">
        <title>Genome-scale phylogeny and comparative genomics of the fungal order Sordariales.</title>
        <authorList>
            <consortium name="Lawrence Berkeley National Laboratory"/>
            <person name="Hensen N."/>
            <person name="Bonometti L."/>
            <person name="Westerberg I."/>
            <person name="Brannstrom I.O."/>
            <person name="Guillou S."/>
            <person name="Cros-Aarteil S."/>
            <person name="Calhoun S."/>
            <person name="Haridas S."/>
            <person name="Kuo A."/>
            <person name="Mondo S."/>
            <person name="Pangilinan J."/>
            <person name="Riley R."/>
            <person name="Labutti K."/>
            <person name="Andreopoulos B."/>
            <person name="Lipzen A."/>
            <person name="Chen C."/>
            <person name="Yanf M."/>
            <person name="Daum C."/>
            <person name="Ng V."/>
            <person name="Clum A."/>
            <person name="Steindorff A."/>
            <person name="Ohm R."/>
            <person name="Martin F."/>
            <person name="Silar P."/>
            <person name="Natvig D."/>
            <person name="Lalanne C."/>
            <person name="Gautier V."/>
            <person name="Ament-Velasquez S.L."/>
            <person name="Kruys A."/>
            <person name="Hutchinson M.I."/>
            <person name="Powell A.J."/>
            <person name="Barry K."/>
            <person name="Miller A.N."/>
            <person name="Grigoriev I.V."/>
            <person name="Debuchy R."/>
            <person name="Gladieux P."/>
            <person name="Thoren M.H."/>
            <person name="Johannesson H."/>
        </authorList>
    </citation>
    <scope>NUCLEOTIDE SEQUENCE</scope>
    <source>
        <strain evidence="2">PSN4</strain>
    </source>
</reference>
<dbReference type="EMBL" id="MU839847">
    <property type="protein sequence ID" value="KAK1750343.1"/>
    <property type="molecule type" value="Genomic_DNA"/>
</dbReference>
<dbReference type="Gene3D" id="3.40.630.30">
    <property type="match status" value="1"/>
</dbReference>
<feature type="domain" description="N-acetyltransferase" evidence="1">
    <location>
        <begin position="134"/>
        <end position="196"/>
    </location>
</feature>